<dbReference type="AlphaFoldDB" id="A0A9P4JN19"/>
<dbReference type="OrthoDB" id="405906at2759"/>
<keyword evidence="1" id="KW-1133">Transmembrane helix</keyword>
<dbReference type="EMBL" id="ML993985">
    <property type="protein sequence ID" value="KAF2201221.1"/>
    <property type="molecule type" value="Genomic_DNA"/>
</dbReference>
<feature type="transmembrane region" description="Helical" evidence="1">
    <location>
        <begin position="12"/>
        <end position="34"/>
    </location>
</feature>
<reference evidence="3" key="1">
    <citation type="journal article" date="2020" name="Stud. Mycol.">
        <title>101 Dothideomycetes genomes: a test case for predicting lifestyles and emergence of pathogens.</title>
        <authorList>
            <person name="Haridas S."/>
            <person name="Albert R."/>
            <person name="Binder M."/>
            <person name="Bloem J."/>
            <person name="Labutti K."/>
            <person name="Salamov A."/>
            <person name="Andreopoulos B."/>
            <person name="Baker S."/>
            <person name="Barry K."/>
            <person name="Bills G."/>
            <person name="Bluhm B."/>
            <person name="Cannon C."/>
            <person name="Castanera R."/>
            <person name="Culley D."/>
            <person name="Daum C."/>
            <person name="Ezra D."/>
            <person name="Gonzalez J."/>
            <person name="Henrissat B."/>
            <person name="Kuo A."/>
            <person name="Liang C."/>
            <person name="Lipzen A."/>
            <person name="Lutzoni F."/>
            <person name="Magnuson J."/>
            <person name="Mondo S."/>
            <person name="Nolan M."/>
            <person name="Ohm R."/>
            <person name="Pangilinan J."/>
            <person name="Park H.-J."/>
            <person name="Ramirez L."/>
            <person name="Alfaro M."/>
            <person name="Sun H."/>
            <person name="Tritt A."/>
            <person name="Yoshinaga Y."/>
            <person name="Zwiers L.-H."/>
            <person name="Turgeon B."/>
            <person name="Goodwin S."/>
            <person name="Spatafora J."/>
            <person name="Crous P."/>
            <person name="Grigoriev I."/>
        </authorList>
    </citation>
    <scope>NUCLEOTIDE SEQUENCE</scope>
    <source>
        <strain evidence="3">ATCC 74209</strain>
    </source>
</reference>
<keyword evidence="4" id="KW-1185">Reference proteome</keyword>
<evidence type="ECO:0000313" key="4">
    <source>
        <dbReference type="Proteomes" id="UP000799536"/>
    </source>
</evidence>
<evidence type="ECO:0000256" key="1">
    <source>
        <dbReference type="SAM" id="Phobius"/>
    </source>
</evidence>
<comment type="caution">
    <text evidence="3">The sequence shown here is derived from an EMBL/GenBank/DDBJ whole genome shotgun (WGS) entry which is preliminary data.</text>
</comment>
<feature type="domain" description="DUF7703" evidence="2">
    <location>
        <begin position="13"/>
        <end position="141"/>
    </location>
</feature>
<protein>
    <recommendedName>
        <fullName evidence="2">DUF7703 domain-containing protein</fullName>
    </recommendedName>
</protein>
<sequence length="186" mass="21446">MMANGPDIKQNLSMAMNMAAFTGVAWYISIELNIRLFLLFKRRKGLYFWSCALFSWGIILQPLCIILADFGVWKDLKGSITPIYLDWWLIVIPQALVMYSRLHLVVCSRRYLRWVLSLIIFDIVVFFIPTIIICILAQATLTIPSYVNLIWDRKSPSSSFRKYSLCSLHSSDAETPQRRLSSATVL</sequence>
<organism evidence="3 4">
    <name type="scientific">Delitschia confertaspora ATCC 74209</name>
    <dbReference type="NCBI Taxonomy" id="1513339"/>
    <lineage>
        <taxon>Eukaryota</taxon>
        <taxon>Fungi</taxon>
        <taxon>Dikarya</taxon>
        <taxon>Ascomycota</taxon>
        <taxon>Pezizomycotina</taxon>
        <taxon>Dothideomycetes</taxon>
        <taxon>Pleosporomycetidae</taxon>
        <taxon>Pleosporales</taxon>
        <taxon>Delitschiaceae</taxon>
        <taxon>Delitschia</taxon>
    </lineage>
</organism>
<proteinExistence type="predicted"/>
<keyword evidence="1" id="KW-0812">Transmembrane</keyword>
<accession>A0A9P4JN19</accession>
<feature type="transmembrane region" description="Helical" evidence="1">
    <location>
        <begin position="80"/>
        <end position="99"/>
    </location>
</feature>
<keyword evidence="1" id="KW-0472">Membrane</keyword>
<feature type="transmembrane region" description="Helical" evidence="1">
    <location>
        <begin position="46"/>
        <end position="68"/>
    </location>
</feature>
<dbReference type="Proteomes" id="UP000799536">
    <property type="component" value="Unassembled WGS sequence"/>
</dbReference>
<evidence type="ECO:0000313" key="3">
    <source>
        <dbReference type="EMBL" id="KAF2201221.1"/>
    </source>
</evidence>
<feature type="transmembrane region" description="Helical" evidence="1">
    <location>
        <begin position="111"/>
        <end position="139"/>
    </location>
</feature>
<dbReference type="InterPro" id="IPR056120">
    <property type="entry name" value="DUF7703"/>
</dbReference>
<gene>
    <name evidence="3" type="ORF">GQ43DRAFT_487779</name>
</gene>
<dbReference type="PANTHER" id="PTHR37013:SF4">
    <property type="entry name" value="INTEGRAL MEMBRANE PROTEIN"/>
    <property type="match status" value="1"/>
</dbReference>
<dbReference type="PANTHER" id="PTHR37013">
    <property type="entry name" value="INTEGRAL MEMBRANE PROTEIN (AFU_ORTHOLOGUE AFUA_1G05950)-RELATED"/>
    <property type="match status" value="1"/>
</dbReference>
<dbReference type="Pfam" id="PF24802">
    <property type="entry name" value="DUF7703"/>
    <property type="match status" value="1"/>
</dbReference>
<evidence type="ECO:0000259" key="2">
    <source>
        <dbReference type="Pfam" id="PF24802"/>
    </source>
</evidence>
<name>A0A9P4JN19_9PLEO</name>